<keyword evidence="1" id="KW-0732">Signal</keyword>
<feature type="signal peptide" evidence="1">
    <location>
        <begin position="1"/>
        <end position="24"/>
    </location>
</feature>
<feature type="domain" description="PiggyBac transposable element-derived protein" evidence="2">
    <location>
        <begin position="4"/>
        <end position="157"/>
    </location>
</feature>
<reference evidence="3 4" key="1">
    <citation type="submission" date="2023-02" db="EMBL/GenBank/DDBJ databases">
        <title>LHISI_Scaffold_Assembly.</title>
        <authorList>
            <person name="Stuart O.P."/>
            <person name="Cleave R."/>
            <person name="Magrath M.J.L."/>
            <person name="Mikheyev A.S."/>
        </authorList>
    </citation>
    <scope>NUCLEOTIDE SEQUENCE [LARGE SCALE GENOMIC DNA]</scope>
    <source>
        <strain evidence="3">Daus_M_001</strain>
        <tissue evidence="3">Leg muscle</tissue>
    </source>
</reference>
<dbReference type="InterPro" id="IPR029526">
    <property type="entry name" value="PGBD"/>
</dbReference>
<evidence type="ECO:0000313" key="4">
    <source>
        <dbReference type="Proteomes" id="UP001159363"/>
    </source>
</evidence>
<dbReference type="Proteomes" id="UP001159363">
    <property type="component" value="Chromosome 7"/>
</dbReference>
<organism evidence="3 4">
    <name type="scientific">Dryococelus australis</name>
    <dbReference type="NCBI Taxonomy" id="614101"/>
    <lineage>
        <taxon>Eukaryota</taxon>
        <taxon>Metazoa</taxon>
        <taxon>Ecdysozoa</taxon>
        <taxon>Arthropoda</taxon>
        <taxon>Hexapoda</taxon>
        <taxon>Insecta</taxon>
        <taxon>Pterygota</taxon>
        <taxon>Neoptera</taxon>
        <taxon>Polyneoptera</taxon>
        <taxon>Phasmatodea</taxon>
        <taxon>Verophasmatodea</taxon>
        <taxon>Anareolatae</taxon>
        <taxon>Phasmatidae</taxon>
        <taxon>Eurycanthinae</taxon>
        <taxon>Dryococelus</taxon>
    </lineage>
</organism>
<dbReference type="Pfam" id="PF13843">
    <property type="entry name" value="DDE_Tnp_1_7"/>
    <property type="match status" value="1"/>
</dbReference>
<accession>A0ABQ9GYI5</accession>
<evidence type="ECO:0000259" key="2">
    <source>
        <dbReference type="Pfam" id="PF13843"/>
    </source>
</evidence>
<keyword evidence="4" id="KW-1185">Reference proteome</keyword>
<gene>
    <name evidence="3" type="ORF">PR048_021556</name>
</gene>
<dbReference type="PANTHER" id="PTHR46599">
    <property type="entry name" value="PIGGYBAC TRANSPOSABLE ELEMENT-DERIVED PROTEIN 4"/>
    <property type="match status" value="1"/>
</dbReference>
<protein>
    <recommendedName>
        <fullName evidence="2">PiggyBac transposable element-derived protein domain-containing protein</fullName>
    </recommendedName>
</protein>
<evidence type="ECO:0000256" key="1">
    <source>
        <dbReference type="SAM" id="SignalP"/>
    </source>
</evidence>
<name>A0ABQ9GYI5_9NEOP</name>
<sequence>MNVTEMNALLGLLVLCYIFKSSRESLNSLFSTGITGRPILRCIMLEKKCHILLRAMRLYDKSTHLVREENDPAAPISDIYKAIVKNFMSNYSIGAFACVAETLVPFRGRCHFQMYMPKKAARHGLKLVCITDSNSSMYDSYIYTGKGPYSSHPKSEGHSQKHNICGVTVENGLTVTGTLRGNKPQIPAEFLPQKDRPVNSSLYGFTKELTLVSFVPKKKKS</sequence>
<proteinExistence type="predicted"/>
<dbReference type="EMBL" id="JARBHB010000008">
    <property type="protein sequence ID" value="KAJ8877104.1"/>
    <property type="molecule type" value="Genomic_DNA"/>
</dbReference>
<dbReference type="PANTHER" id="PTHR46599:SF6">
    <property type="entry name" value="DUAL SPECIFICITY PHOSPHATASE 26"/>
    <property type="match status" value="1"/>
</dbReference>
<feature type="chain" id="PRO_5046615615" description="PiggyBac transposable element-derived protein domain-containing protein" evidence="1">
    <location>
        <begin position="25"/>
        <end position="221"/>
    </location>
</feature>
<evidence type="ECO:0000313" key="3">
    <source>
        <dbReference type="EMBL" id="KAJ8877104.1"/>
    </source>
</evidence>
<comment type="caution">
    <text evidence="3">The sequence shown here is derived from an EMBL/GenBank/DDBJ whole genome shotgun (WGS) entry which is preliminary data.</text>
</comment>